<feature type="coiled-coil region" evidence="9">
    <location>
        <begin position="1667"/>
        <end position="1694"/>
    </location>
</feature>
<feature type="compositionally biased region" description="Polar residues" evidence="10">
    <location>
        <begin position="600"/>
        <end position="619"/>
    </location>
</feature>
<feature type="domain" description="PHD-type" evidence="11">
    <location>
        <begin position="700"/>
        <end position="754"/>
    </location>
</feature>
<keyword evidence="4" id="KW-0862">Zinc</keyword>
<protein>
    <recommendedName>
        <fullName evidence="15">Death-inducer obliterator 1</fullName>
    </recommendedName>
</protein>
<organism evidence="13 14">
    <name type="scientific">Henosepilachna vigintioctopunctata</name>
    <dbReference type="NCBI Taxonomy" id="420089"/>
    <lineage>
        <taxon>Eukaryota</taxon>
        <taxon>Metazoa</taxon>
        <taxon>Ecdysozoa</taxon>
        <taxon>Arthropoda</taxon>
        <taxon>Hexapoda</taxon>
        <taxon>Insecta</taxon>
        <taxon>Pterygota</taxon>
        <taxon>Neoptera</taxon>
        <taxon>Endopterygota</taxon>
        <taxon>Coleoptera</taxon>
        <taxon>Polyphaga</taxon>
        <taxon>Cucujiformia</taxon>
        <taxon>Coccinelloidea</taxon>
        <taxon>Coccinellidae</taxon>
        <taxon>Epilachninae</taxon>
        <taxon>Epilachnini</taxon>
        <taxon>Henosepilachna</taxon>
    </lineage>
</organism>
<dbReference type="SMART" id="SM00510">
    <property type="entry name" value="TFS2M"/>
    <property type="match status" value="1"/>
</dbReference>
<dbReference type="CDD" id="cd15552">
    <property type="entry name" value="PHD_PHF3_like"/>
    <property type="match status" value="1"/>
</dbReference>
<feature type="region of interest" description="Disordered" evidence="10">
    <location>
        <begin position="1312"/>
        <end position="1348"/>
    </location>
</feature>
<dbReference type="PROSITE" id="PS50016">
    <property type="entry name" value="ZF_PHD_2"/>
    <property type="match status" value="1"/>
</dbReference>
<dbReference type="Pfam" id="PF07533">
    <property type="entry name" value="BRK"/>
    <property type="match status" value="1"/>
</dbReference>
<feature type="region of interest" description="Disordered" evidence="10">
    <location>
        <begin position="252"/>
        <end position="470"/>
    </location>
</feature>
<keyword evidence="2" id="KW-0479">Metal-binding</keyword>
<dbReference type="EMBL" id="JARQZJ010000121">
    <property type="protein sequence ID" value="KAK9888802.1"/>
    <property type="molecule type" value="Genomic_DNA"/>
</dbReference>
<evidence type="ECO:0000259" key="12">
    <source>
        <dbReference type="PROSITE" id="PS51321"/>
    </source>
</evidence>
<evidence type="ECO:0000313" key="14">
    <source>
        <dbReference type="Proteomes" id="UP001431783"/>
    </source>
</evidence>
<feature type="region of interest" description="Disordered" evidence="10">
    <location>
        <begin position="1529"/>
        <end position="1617"/>
    </location>
</feature>
<evidence type="ECO:0000256" key="6">
    <source>
        <dbReference type="ARBA" id="ARBA00023163"/>
    </source>
</evidence>
<feature type="compositionally biased region" description="Basic residues" evidence="10">
    <location>
        <begin position="259"/>
        <end position="276"/>
    </location>
</feature>
<feature type="compositionally biased region" description="Basic and acidic residues" evidence="10">
    <location>
        <begin position="1202"/>
        <end position="1218"/>
    </location>
</feature>
<dbReference type="InterPro" id="IPR012921">
    <property type="entry name" value="SPOC_C"/>
</dbReference>
<dbReference type="Gene3D" id="3.40.5.120">
    <property type="match status" value="1"/>
</dbReference>
<feature type="compositionally biased region" description="Low complexity" evidence="10">
    <location>
        <begin position="959"/>
        <end position="971"/>
    </location>
</feature>
<name>A0AAW1V7T9_9CUCU</name>
<dbReference type="InterPro" id="IPR013083">
    <property type="entry name" value="Znf_RING/FYVE/PHD"/>
</dbReference>
<dbReference type="InterPro" id="IPR006576">
    <property type="entry name" value="BRK_domain"/>
</dbReference>
<keyword evidence="7" id="KW-0539">Nucleus</keyword>
<dbReference type="Pfam" id="PF07500">
    <property type="entry name" value="TFIIS_M"/>
    <property type="match status" value="1"/>
</dbReference>
<dbReference type="SUPFAM" id="SSF57903">
    <property type="entry name" value="FYVE/PHD zinc finger"/>
    <property type="match status" value="1"/>
</dbReference>
<comment type="subcellular location">
    <subcellularLocation>
        <location evidence="1">Nucleus</location>
    </subcellularLocation>
</comment>
<dbReference type="Gene3D" id="3.30.40.10">
    <property type="entry name" value="Zinc/RING finger domain, C3HC4 (zinc finger)"/>
    <property type="match status" value="1"/>
</dbReference>
<feature type="compositionally biased region" description="Acidic residues" evidence="10">
    <location>
        <begin position="681"/>
        <end position="696"/>
    </location>
</feature>
<dbReference type="SMART" id="SM00592">
    <property type="entry name" value="BRK"/>
    <property type="match status" value="1"/>
</dbReference>
<feature type="compositionally biased region" description="Polar residues" evidence="10">
    <location>
        <begin position="999"/>
        <end position="1011"/>
    </location>
</feature>
<dbReference type="PANTHER" id="PTHR11477">
    <property type="entry name" value="TRANSCRIPTION FACTOR S-II ZINC FINGER DOMAIN-CONTAINING PROTEIN"/>
    <property type="match status" value="1"/>
</dbReference>
<evidence type="ECO:0000259" key="11">
    <source>
        <dbReference type="PROSITE" id="PS50016"/>
    </source>
</evidence>
<dbReference type="Pfam" id="PF00628">
    <property type="entry name" value="PHD"/>
    <property type="match status" value="1"/>
</dbReference>
<evidence type="ECO:0000256" key="10">
    <source>
        <dbReference type="SAM" id="MobiDB-lite"/>
    </source>
</evidence>
<dbReference type="SMART" id="SM00249">
    <property type="entry name" value="PHD"/>
    <property type="match status" value="1"/>
</dbReference>
<evidence type="ECO:0000256" key="3">
    <source>
        <dbReference type="ARBA" id="ARBA00022771"/>
    </source>
</evidence>
<comment type="caution">
    <text evidence="13">The sequence shown here is derived from an EMBL/GenBank/DDBJ whole genome shotgun (WGS) entry which is preliminary data.</text>
</comment>
<feature type="compositionally biased region" description="Basic and acidic residues" evidence="10">
    <location>
        <begin position="1226"/>
        <end position="1247"/>
    </location>
</feature>
<evidence type="ECO:0000256" key="8">
    <source>
        <dbReference type="PROSITE-ProRule" id="PRU00146"/>
    </source>
</evidence>
<dbReference type="SUPFAM" id="SSF160481">
    <property type="entry name" value="BRK domain-like"/>
    <property type="match status" value="1"/>
</dbReference>
<feature type="compositionally biased region" description="Basic and acidic residues" evidence="10">
    <location>
        <begin position="316"/>
        <end position="343"/>
    </location>
</feature>
<evidence type="ECO:0000313" key="13">
    <source>
        <dbReference type="EMBL" id="KAK9888802.1"/>
    </source>
</evidence>
<keyword evidence="3 8" id="KW-0863">Zinc-finger</keyword>
<feature type="compositionally biased region" description="Low complexity" evidence="10">
    <location>
        <begin position="1566"/>
        <end position="1578"/>
    </location>
</feature>
<evidence type="ECO:0000256" key="5">
    <source>
        <dbReference type="ARBA" id="ARBA00023015"/>
    </source>
</evidence>
<evidence type="ECO:0000256" key="9">
    <source>
        <dbReference type="SAM" id="Coils"/>
    </source>
</evidence>
<dbReference type="InterPro" id="IPR019786">
    <property type="entry name" value="Zinc_finger_PHD-type_CS"/>
</dbReference>
<evidence type="ECO:0008006" key="15">
    <source>
        <dbReference type="Google" id="ProtNLM"/>
    </source>
</evidence>
<feature type="compositionally biased region" description="Polar residues" evidence="10">
    <location>
        <begin position="376"/>
        <end position="414"/>
    </location>
</feature>
<dbReference type="PROSITE" id="PS51321">
    <property type="entry name" value="TFIIS_CENTRAL"/>
    <property type="match status" value="1"/>
</dbReference>
<dbReference type="PANTHER" id="PTHR11477:SF51">
    <property type="entry name" value="PROTEIN PARTNER OF SNF, ISOFORM B"/>
    <property type="match status" value="1"/>
</dbReference>
<feature type="compositionally biased region" description="Basic and acidic residues" evidence="10">
    <location>
        <begin position="1150"/>
        <end position="1167"/>
    </location>
</feature>
<keyword evidence="9" id="KW-0175">Coiled coil</keyword>
<keyword evidence="5" id="KW-0805">Transcription regulation</keyword>
<dbReference type="InterPro" id="IPR011011">
    <property type="entry name" value="Znf_FYVE_PHD"/>
</dbReference>
<dbReference type="Gene3D" id="1.10.472.30">
    <property type="entry name" value="Transcription elongation factor S-II, central domain"/>
    <property type="match status" value="1"/>
</dbReference>
<evidence type="ECO:0000256" key="1">
    <source>
        <dbReference type="ARBA" id="ARBA00004123"/>
    </source>
</evidence>
<feature type="compositionally biased region" description="Basic residues" evidence="10">
    <location>
        <begin position="1248"/>
        <end position="1272"/>
    </location>
</feature>
<feature type="region of interest" description="Disordered" evidence="10">
    <location>
        <begin position="1829"/>
        <end position="1861"/>
    </location>
</feature>
<evidence type="ECO:0000256" key="7">
    <source>
        <dbReference type="ARBA" id="ARBA00023242"/>
    </source>
</evidence>
<feature type="compositionally biased region" description="Polar residues" evidence="10">
    <location>
        <begin position="973"/>
        <end position="983"/>
    </location>
</feature>
<feature type="domain" description="TFIIS central" evidence="12">
    <location>
        <begin position="1016"/>
        <end position="1136"/>
    </location>
</feature>
<feature type="compositionally biased region" description="Basic and acidic residues" evidence="10">
    <location>
        <begin position="913"/>
        <end position="923"/>
    </location>
</feature>
<dbReference type="InterPro" id="IPR036575">
    <property type="entry name" value="TFIIS_cen_dom_sf"/>
</dbReference>
<dbReference type="GO" id="GO:0006351">
    <property type="term" value="P:DNA-templated transcription"/>
    <property type="evidence" value="ECO:0007669"/>
    <property type="project" value="InterPro"/>
</dbReference>
<accession>A0AAW1V7T9</accession>
<dbReference type="GO" id="GO:0005634">
    <property type="term" value="C:nucleus"/>
    <property type="evidence" value="ECO:0007669"/>
    <property type="project" value="UniProtKB-SubCell"/>
</dbReference>
<feature type="region of interest" description="Disordered" evidence="10">
    <location>
        <begin position="1150"/>
        <end position="1284"/>
    </location>
</feature>
<dbReference type="InterPro" id="IPR037259">
    <property type="entry name" value="BRK_sf"/>
</dbReference>
<feature type="region of interest" description="Disordered" evidence="10">
    <location>
        <begin position="913"/>
        <end position="1016"/>
    </location>
</feature>
<feature type="region of interest" description="Disordered" evidence="10">
    <location>
        <begin position="600"/>
        <end position="699"/>
    </location>
</feature>
<dbReference type="PROSITE" id="PS01359">
    <property type="entry name" value="ZF_PHD_1"/>
    <property type="match status" value="1"/>
</dbReference>
<dbReference type="GO" id="GO:0008270">
    <property type="term" value="F:zinc ion binding"/>
    <property type="evidence" value="ECO:0007669"/>
    <property type="project" value="UniProtKB-KW"/>
</dbReference>
<gene>
    <name evidence="13" type="ORF">WA026_001025</name>
</gene>
<feature type="compositionally biased region" description="Acidic residues" evidence="10">
    <location>
        <begin position="1601"/>
        <end position="1616"/>
    </location>
</feature>
<keyword evidence="6" id="KW-0804">Transcription</keyword>
<evidence type="ECO:0000256" key="4">
    <source>
        <dbReference type="ARBA" id="ARBA00022833"/>
    </source>
</evidence>
<dbReference type="InterPro" id="IPR003618">
    <property type="entry name" value="TFIIS_cen_dom"/>
</dbReference>
<feature type="compositionally biased region" description="Basic and acidic residues" evidence="10">
    <location>
        <begin position="421"/>
        <end position="467"/>
    </location>
</feature>
<sequence>MANSVVTVTDAMLNDSLLLLVGEDGTVTPDKETVESYLNSKEGTTNIRLMHINKTDKKGVDISVDHLTYVPDVMNEVEITEDSNKTESSVEDLERNLYSFRLDHDYTSFTSPPRIVEAPQLEELVQTLEEDLSEHNDSENDKNVLPPILVNSEDIELKTPSLEFNSEATNATISKTTPTVTPIKGKAKVITTEKKSSHKVVILNSSDRVKPKEKPKIVQQIEEEFNDDYANEEDFEDEDYDFQDDENDSDFQIEESKQKTGKKNLVQKKTPTGKKMAKSEKQSKGVTKQSKIITPKIKEQKPKSIGKTNILENNEESSKQEKLTEKLQDVEKDKLFNSNADKKVQKKEKKVPKPIPNDFMLFSTPDIIRRVGKDPQTPNTLEIQVNTSPAKITSENRSKSSSAEQSPQNSNKSIRLSLDGKTPDKQHGKIDKTESKNKERKPSDKLRKHSTEEKSKSSNSDVKRDLNPNKSIKPIILQNIQLSNSMEHLSMETMPTPEDIRSIIMTEDVKSYTTSTLPLVQTSEITSTESIDHSMALDASSLELDQSILDNINNDEISEDILYQVAQSLVGNTDLQNAIDKGLNEGNLVLDPAIQESIAPQSVNSSLSQSTQDKNNQKQPESDIIKKGTQIIRPDGRIVVIPPIERPTTRSRNRNKIKELPPTKPPIKPLDNEHVSGNELDSTDEEANQEEEESEDDPNKLWCICNQPHNNRFMICCDTCEEWYHGKCVNITKTMGQQMEEEGREWICLFCKNPTLKRPQAAARRIRKASRASTDSADSSKKIERNVGAKQVTCLVCHKPARENSIYCSQSCILAHASGVDRVVVFEKSTGTMLSGSKAPSSVNLEKWLKAHPTFEVYRSGGNIVTSKVQGRKQQNLTQSKLKIVKNEENQGVSLEVRQKGVKVGILKHLPKHEENTTLKSDSKSPSVKPTGIKSEPVQTQKFYGKTASIPGTKKPEVPKTTTESTPTKPKLVQSTLKTTPSTSKEKSQPLKTPKVRQAEQQVTTPQSNSKQQEDIRENVQKTLLEQLTNRIKVDGNIKLEEEELKEISTEIESQLYKCFGDTGQKYRNKYRSLIFNIKDTKNQTLWKRICEKSINAYQLVRLSPDDLASQELALWREREAKHSLDMIKKSELELLNCSRQYVLKTHKGEQVVDEDNRPSDKVDNTEVIRTLTEDQIPEGKDSKSDVNKDSQKKGSSKHSHRDKDRENKSSKDRSSLKDHKKKRSASKDRDRSRRRSSSKDRSSSSKKERKRSRSRDRRRKSSHKSTRHKKESSHISSTDKLDKKSKEILEQLVDNKIVPPLEDRLWKHVPQDDVVPGPAESDSDHEPSSTVTIPTPPQNIEGDEGAQIAEVKIVRPLETKEPEIERSMSPPLPRKQASEIWRGTISMIDVAHITITAHEVSGDCSDLGEQLPPNLDIVGRISLDTVWDYIGKMKCSNSKIISLIRLNAVNVVEKMPYLALYSYLSSRKRLGVVKSTNKAIKDFYVLPLAPQKPIPQALLPLNGPGFEESRPALLLGIIVRDKRKRGSLSDQIYPSHTPKKSRISTPPLPVGTPPVVADAPTLVQPARSYTPPSAAATPPLPVNKDPRVKLIIPPPPAEKEVDDGDEPYSPEDSDPDNTSLIGQSFTELVPAVINPKVIPPTTTAAPYTFTSVIPGLDVGTPLPASTLEIQKQMEELNKKIEAQKSEIHSISKNIVSASTEIGQSALANIALPSNLQQILDSIKTISNEETPAQNKPVDPNLTIPLMLPKSFSRPLNTGVPPPSIQIPPKPDFPTNTIPLNLPTKSKLKLNSPHSGDSPGLLSSLSEEELVKKAAEMLGETIVSPPTKEKLKVGVTNPSKRQKLENDLNFDIEPPIPGVDN</sequence>
<dbReference type="Pfam" id="PF07744">
    <property type="entry name" value="SPOC"/>
    <property type="match status" value="1"/>
</dbReference>
<dbReference type="SUPFAM" id="SSF46942">
    <property type="entry name" value="Elongation factor TFIIS domain 2"/>
    <property type="match status" value="1"/>
</dbReference>
<dbReference type="InterPro" id="IPR019787">
    <property type="entry name" value="Znf_PHD-finger"/>
</dbReference>
<dbReference type="Proteomes" id="UP001431783">
    <property type="component" value="Unassembled WGS sequence"/>
</dbReference>
<evidence type="ECO:0000256" key="2">
    <source>
        <dbReference type="ARBA" id="ARBA00022723"/>
    </source>
</evidence>
<dbReference type="InterPro" id="IPR001965">
    <property type="entry name" value="Znf_PHD"/>
</dbReference>
<reference evidence="13 14" key="1">
    <citation type="submission" date="2023-03" db="EMBL/GenBank/DDBJ databases">
        <title>Genome insight into feeding habits of ladybird beetles.</title>
        <authorList>
            <person name="Li H.-S."/>
            <person name="Huang Y.-H."/>
            <person name="Pang H."/>
        </authorList>
    </citation>
    <scope>NUCLEOTIDE SEQUENCE [LARGE SCALE GENOMIC DNA]</scope>
    <source>
        <strain evidence="13">SYSU_2023b</strain>
        <tissue evidence="13">Whole body</tissue>
    </source>
</reference>
<feature type="compositionally biased region" description="Basic and acidic residues" evidence="10">
    <location>
        <begin position="1178"/>
        <end position="1193"/>
    </location>
</feature>
<keyword evidence="14" id="KW-1185">Reference proteome</keyword>
<proteinExistence type="predicted"/>